<evidence type="ECO:0000313" key="4">
    <source>
        <dbReference type="EMBL" id="TNC48738.1"/>
    </source>
</evidence>
<feature type="domain" description="PRC-barrel" evidence="3">
    <location>
        <begin position="317"/>
        <end position="394"/>
    </location>
</feature>
<evidence type="ECO:0000313" key="5">
    <source>
        <dbReference type="Proteomes" id="UP000305887"/>
    </source>
</evidence>
<dbReference type="Pfam" id="PF05239">
    <property type="entry name" value="PRC"/>
    <property type="match status" value="2"/>
</dbReference>
<feature type="domain" description="PRC-barrel" evidence="3">
    <location>
        <begin position="41"/>
        <end position="115"/>
    </location>
</feature>
<keyword evidence="5" id="KW-1185">Reference proteome</keyword>
<proteinExistence type="predicted"/>
<evidence type="ECO:0000256" key="2">
    <source>
        <dbReference type="SAM" id="SignalP"/>
    </source>
</evidence>
<dbReference type="EMBL" id="VDFU01000015">
    <property type="protein sequence ID" value="TNC48738.1"/>
    <property type="molecule type" value="Genomic_DNA"/>
</dbReference>
<name>A0A5C4MUT9_9RHOB</name>
<keyword evidence="2" id="KW-0732">Signal</keyword>
<gene>
    <name evidence="4" type="ORF">FHG66_13050</name>
</gene>
<reference evidence="4 5" key="1">
    <citation type="submission" date="2019-06" db="EMBL/GenBank/DDBJ databases">
        <title>YIM 131921 draft genome.</title>
        <authorList>
            <person name="Jiang L."/>
        </authorList>
    </citation>
    <scope>NUCLEOTIDE SEQUENCE [LARGE SCALE GENOMIC DNA]</scope>
    <source>
        <strain evidence="4 5">YIM 131921</strain>
    </source>
</reference>
<dbReference type="PANTHER" id="PTHR36505">
    <property type="entry name" value="BLR1072 PROTEIN"/>
    <property type="match status" value="1"/>
</dbReference>
<sequence>MKKLLLSTALLGATAIPALAQDQTQTQATQDIFRQAPESMEIRGSDFLGMRVYATEAAMEGQEMAGIQEGWEDLGEINDIVLDREGMVQAVLVDIGGFLGIGERQVALTMDSLQFVSDSATAEDADDFFLVVNTTREALEGAPDYNAANGDMNAEQVAEQTEQAVEGGATGLAATGAAAGAAAGAAVGAAAGAVANAGENVADAAGNAAQATGEAVGNAGEAVADTAAGAAQTAENAVEGATTETEMEADQTAQAATDDAAAGTASTDAAAATATTTDDTATATAEGTTGTAVTGTEQTSAEAPSAREGFVAAGAEDFTADRLQGAAVYGANDERIGEVGEIVLSEDGQVSDLVIDVGGFLGIGEKPVAMAMDSIELLRQEGGEEIRVYVTQTEEELNALPTYEAQQ</sequence>
<evidence type="ECO:0000259" key="3">
    <source>
        <dbReference type="Pfam" id="PF05239"/>
    </source>
</evidence>
<evidence type="ECO:0000256" key="1">
    <source>
        <dbReference type="SAM" id="MobiDB-lite"/>
    </source>
</evidence>
<accession>A0A5C4MUT9</accession>
<dbReference type="Proteomes" id="UP000305887">
    <property type="component" value="Unassembled WGS sequence"/>
</dbReference>
<dbReference type="RefSeq" id="WP_139077464.1">
    <property type="nucleotide sequence ID" value="NZ_VDFU01000015.1"/>
</dbReference>
<comment type="caution">
    <text evidence="4">The sequence shown here is derived from an EMBL/GenBank/DDBJ whole genome shotgun (WGS) entry which is preliminary data.</text>
</comment>
<protein>
    <submittedName>
        <fullName evidence="4">PRC-barrel domain containing protein</fullName>
    </submittedName>
</protein>
<dbReference type="InterPro" id="IPR027275">
    <property type="entry name" value="PRC-brl_dom"/>
</dbReference>
<dbReference type="InterPro" id="IPR011033">
    <property type="entry name" value="PRC_barrel-like_sf"/>
</dbReference>
<dbReference type="PANTHER" id="PTHR36505:SF1">
    <property type="entry name" value="BLR1072 PROTEIN"/>
    <property type="match status" value="1"/>
</dbReference>
<feature type="compositionally biased region" description="Low complexity" evidence="1">
    <location>
        <begin position="227"/>
        <end position="299"/>
    </location>
</feature>
<feature type="chain" id="PRO_5022939940" evidence="2">
    <location>
        <begin position="21"/>
        <end position="407"/>
    </location>
</feature>
<feature type="signal peptide" evidence="2">
    <location>
        <begin position="1"/>
        <end position="20"/>
    </location>
</feature>
<feature type="region of interest" description="Disordered" evidence="1">
    <location>
        <begin position="227"/>
        <end position="305"/>
    </location>
</feature>
<dbReference type="Gene3D" id="2.30.30.240">
    <property type="entry name" value="PRC-barrel domain"/>
    <property type="match status" value="2"/>
</dbReference>
<dbReference type="OrthoDB" id="7876889at2"/>
<dbReference type="AlphaFoldDB" id="A0A5C4MUT9"/>
<organism evidence="4 5">
    <name type="scientific">Rubellimicrobium rubrum</name>
    <dbReference type="NCBI Taxonomy" id="2585369"/>
    <lineage>
        <taxon>Bacteria</taxon>
        <taxon>Pseudomonadati</taxon>
        <taxon>Pseudomonadota</taxon>
        <taxon>Alphaproteobacteria</taxon>
        <taxon>Rhodobacterales</taxon>
        <taxon>Roseobacteraceae</taxon>
        <taxon>Rubellimicrobium</taxon>
    </lineage>
</organism>
<dbReference type="SUPFAM" id="SSF50346">
    <property type="entry name" value="PRC-barrel domain"/>
    <property type="match status" value="2"/>
</dbReference>